<dbReference type="Proteomes" id="UP000580891">
    <property type="component" value="Unassembled WGS sequence"/>
</dbReference>
<reference evidence="1 2" key="1">
    <citation type="submission" date="2020-07" db="EMBL/GenBank/DDBJ databases">
        <title>Genomic Encyclopedia of Type Strains, Phase IV (KMG-IV): sequencing the most valuable type-strain genomes for metagenomic binning, comparative biology and taxonomic classification.</title>
        <authorList>
            <person name="Goeker M."/>
        </authorList>
    </citation>
    <scope>NUCLEOTIDE SEQUENCE [LARGE SCALE GENOMIC DNA]</scope>
    <source>
        <strain evidence="1 2">DSM 25220</strain>
    </source>
</reference>
<evidence type="ECO:0000313" key="2">
    <source>
        <dbReference type="Proteomes" id="UP000580891"/>
    </source>
</evidence>
<keyword evidence="2" id="KW-1185">Reference proteome</keyword>
<dbReference type="EMBL" id="JACDUU010000003">
    <property type="protein sequence ID" value="MBA2871192.1"/>
    <property type="molecule type" value="Genomic_DNA"/>
</dbReference>
<evidence type="ECO:0000313" key="1">
    <source>
        <dbReference type="EMBL" id="MBA2871192.1"/>
    </source>
</evidence>
<comment type="caution">
    <text evidence="1">The sequence shown here is derived from an EMBL/GenBank/DDBJ whole genome shotgun (WGS) entry which is preliminary data.</text>
</comment>
<sequence>MRIYHISIKQKKNLGIAITESPVASIRAVKQGQRAHRKEQFYQMERFSFIFFAK</sequence>
<dbReference type="AlphaFoldDB" id="A0A7V9YZA2"/>
<gene>
    <name evidence="1" type="ORF">HNQ85_001462</name>
</gene>
<protein>
    <submittedName>
        <fullName evidence="1">Uncharacterized protein</fullName>
    </submittedName>
</protein>
<proteinExistence type="predicted"/>
<name>A0A7V9YZA2_9BACL</name>
<organism evidence="1 2">
    <name type="scientific">[Anoxybacillus] calidus</name>
    <dbReference type="NCBI Taxonomy" id="575178"/>
    <lineage>
        <taxon>Bacteria</taxon>
        <taxon>Bacillati</taxon>
        <taxon>Bacillota</taxon>
        <taxon>Bacilli</taxon>
        <taxon>Bacillales</taxon>
        <taxon>Anoxybacillaceae</taxon>
        <taxon>Paranoxybacillus</taxon>
    </lineage>
</organism>
<accession>A0A7V9YZA2</accession>